<dbReference type="PROSITE" id="PS50005">
    <property type="entry name" value="TPR"/>
    <property type="match status" value="1"/>
</dbReference>
<proteinExistence type="predicted"/>
<dbReference type="SUPFAM" id="SSF48452">
    <property type="entry name" value="TPR-like"/>
    <property type="match status" value="1"/>
</dbReference>
<dbReference type="SMART" id="SM00028">
    <property type="entry name" value="TPR"/>
    <property type="match status" value="3"/>
</dbReference>
<dbReference type="Proteomes" id="UP000663848">
    <property type="component" value="Unassembled WGS sequence"/>
</dbReference>
<evidence type="ECO:0000256" key="1">
    <source>
        <dbReference type="ARBA" id="ARBA00022737"/>
    </source>
</evidence>
<accession>A0A822AWX6</accession>
<dbReference type="Pfam" id="PF13374">
    <property type="entry name" value="TPR_10"/>
    <property type="match status" value="2"/>
</dbReference>
<evidence type="ECO:0000256" key="3">
    <source>
        <dbReference type="PROSITE-ProRule" id="PRU00339"/>
    </source>
</evidence>
<dbReference type="PANTHER" id="PTHR45641:SF19">
    <property type="entry name" value="NEPHROCYSTIN-3"/>
    <property type="match status" value="1"/>
</dbReference>
<evidence type="ECO:0008006" key="6">
    <source>
        <dbReference type="Google" id="ProtNLM"/>
    </source>
</evidence>
<keyword evidence="2 3" id="KW-0802">TPR repeat</keyword>
<organism evidence="4 5">
    <name type="scientific">Rotaria socialis</name>
    <dbReference type="NCBI Taxonomy" id="392032"/>
    <lineage>
        <taxon>Eukaryota</taxon>
        <taxon>Metazoa</taxon>
        <taxon>Spiralia</taxon>
        <taxon>Gnathifera</taxon>
        <taxon>Rotifera</taxon>
        <taxon>Eurotatoria</taxon>
        <taxon>Bdelloidea</taxon>
        <taxon>Philodinida</taxon>
        <taxon>Philodinidae</taxon>
        <taxon>Rotaria</taxon>
    </lineage>
</organism>
<evidence type="ECO:0000256" key="2">
    <source>
        <dbReference type="ARBA" id="ARBA00022803"/>
    </source>
</evidence>
<feature type="repeat" description="TPR" evidence="3">
    <location>
        <begin position="34"/>
        <end position="67"/>
    </location>
</feature>
<reference evidence="4" key="1">
    <citation type="submission" date="2021-02" db="EMBL/GenBank/DDBJ databases">
        <authorList>
            <person name="Nowell W R."/>
        </authorList>
    </citation>
    <scope>NUCLEOTIDE SEQUENCE</scope>
</reference>
<dbReference type="PANTHER" id="PTHR45641">
    <property type="entry name" value="TETRATRICOPEPTIDE REPEAT PROTEIN (AFU_ORTHOLOGUE AFUA_6G03870)"/>
    <property type="match status" value="1"/>
</dbReference>
<comment type="caution">
    <text evidence="4">The sequence shown here is derived from an EMBL/GenBank/DDBJ whole genome shotgun (WGS) entry which is preliminary data.</text>
</comment>
<feature type="non-terminal residue" evidence="4">
    <location>
        <position position="1"/>
    </location>
</feature>
<dbReference type="AlphaFoldDB" id="A0A822AWX6"/>
<evidence type="ECO:0000313" key="4">
    <source>
        <dbReference type="EMBL" id="CAF5017801.1"/>
    </source>
</evidence>
<evidence type="ECO:0000313" key="5">
    <source>
        <dbReference type="Proteomes" id="UP000663848"/>
    </source>
</evidence>
<dbReference type="EMBL" id="CAJOBR010037784">
    <property type="protein sequence ID" value="CAF5017801.1"/>
    <property type="molecule type" value="Genomic_DNA"/>
</dbReference>
<dbReference type="InterPro" id="IPR019734">
    <property type="entry name" value="TPR_rpt"/>
</dbReference>
<protein>
    <recommendedName>
        <fullName evidence="6">Kinesin light chain</fullName>
    </recommendedName>
</protein>
<dbReference type="InterPro" id="IPR011990">
    <property type="entry name" value="TPR-like_helical_dom_sf"/>
</dbReference>
<gene>
    <name evidence="4" type="ORF">QYT958_LOCUS39675</name>
</gene>
<keyword evidence="1" id="KW-0677">Repeat</keyword>
<dbReference type="Pfam" id="PF13424">
    <property type="entry name" value="TPR_12"/>
    <property type="match status" value="1"/>
</dbReference>
<sequence length="171" mass="19798">VYNSMEEYSISLTYYEKALEIQEKTLPANHLDLSKTYNNMASIYHSMKENQIAQSYYEKAVAIIENAVPPNYSLLVTIYNNIGELQRMDGNYSAAISFFQKICTILQQENDSAFHIEKVQIFHNIASVYECMGEDYNALSYHEKIVEIHERTCPTNYSELATSFNNIARLY</sequence>
<dbReference type="Gene3D" id="1.25.40.10">
    <property type="entry name" value="Tetratricopeptide repeat domain"/>
    <property type="match status" value="2"/>
</dbReference>
<feature type="non-terminal residue" evidence="4">
    <location>
        <position position="171"/>
    </location>
</feature>
<name>A0A822AWX6_9BILA</name>